<accession>A0A8J4V194</accession>
<dbReference type="SUPFAM" id="SSF50249">
    <property type="entry name" value="Nucleic acid-binding proteins"/>
    <property type="match status" value="2"/>
</dbReference>
<dbReference type="InterPro" id="IPR051270">
    <property type="entry name" value="Tyrosine-tRNA_ligase_regulator"/>
</dbReference>
<dbReference type="Proteomes" id="UP000695562">
    <property type="component" value="Unassembled WGS sequence"/>
</dbReference>
<comment type="caution">
    <text evidence="5">The sequence shown here is derived from an EMBL/GenBank/DDBJ whole genome shotgun (WGS) entry which is preliminary data.</text>
</comment>
<evidence type="ECO:0000259" key="4">
    <source>
        <dbReference type="PROSITE" id="PS50886"/>
    </source>
</evidence>
<dbReference type="CDD" id="cd02800">
    <property type="entry name" value="tRNA_bind_EcMetRS_like"/>
    <property type="match status" value="1"/>
</dbReference>
<dbReference type="AlphaFoldDB" id="A0A8J4V194"/>
<name>A0A8J4V194_9MYCE</name>
<dbReference type="GO" id="GO:0000049">
    <property type="term" value="F:tRNA binding"/>
    <property type="evidence" value="ECO:0007669"/>
    <property type="project" value="UniProtKB-UniRule"/>
</dbReference>
<evidence type="ECO:0000256" key="1">
    <source>
        <dbReference type="ARBA" id="ARBA00022555"/>
    </source>
</evidence>
<proteinExistence type="predicted"/>
<dbReference type="GO" id="GO:0005524">
    <property type="term" value="F:ATP binding"/>
    <property type="evidence" value="ECO:0007669"/>
    <property type="project" value="InterPro"/>
</dbReference>
<dbReference type="PROSITE" id="PS50886">
    <property type="entry name" value="TRBD"/>
    <property type="match status" value="1"/>
</dbReference>
<gene>
    <name evidence="5" type="ORF">CYY_003412</name>
</gene>
<keyword evidence="1 3" id="KW-0820">tRNA-binding</keyword>
<feature type="domain" description="TRNA-binding" evidence="4">
    <location>
        <begin position="48"/>
        <end position="192"/>
    </location>
</feature>
<reference evidence="5" key="1">
    <citation type="submission" date="2020-01" db="EMBL/GenBank/DDBJ databases">
        <title>Development of genomics and gene disruption for Polysphondylium violaceum indicates a role for the polyketide synthase stlB in stalk morphogenesis.</title>
        <authorList>
            <person name="Narita B."/>
            <person name="Kawabe Y."/>
            <person name="Kin K."/>
            <person name="Saito T."/>
            <person name="Gibbs R."/>
            <person name="Kuspa A."/>
            <person name="Muzny D."/>
            <person name="Queller D."/>
            <person name="Richards S."/>
            <person name="Strassman J."/>
            <person name="Sucgang R."/>
            <person name="Worley K."/>
            <person name="Schaap P."/>
        </authorList>
    </citation>
    <scope>NUCLEOTIDE SEQUENCE</scope>
    <source>
        <strain evidence="5">QSvi11</strain>
    </source>
</reference>
<dbReference type="InterPro" id="IPR004495">
    <property type="entry name" value="Met-tRNA-synth_bsu_C"/>
</dbReference>
<dbReference type="InterPro" id="IPR012340">
    <property type="entry name" value="NA-bd_OB-fold"/>
</dbReference>
<dbReference type="PANTHER" id="PTHR11586">
    <property type="entry name" value="TRNA-AMINOACYLATION COFACTOR ARC1 FAMILY MEMBER"/>
    <property type="match status" value="1"/>
</dbReference>
<dbReference type="Gene3D" id="2.40.50.140">
    <property type="entry name" value="Nucleic acid-binding proteins"/>
    <property type="match status" value="1"/>
</dbReference>
<keyword evidence="6" id="KW-1185">Reference proteome</keyword>
<evidence type="ECO:0000256" key="3">
    <source>
        <dbReference type="PROSITE-ProRule" id="PRU00209"/>
    </source>
</evidence>
<dbReference type="PANTHER" id="PTHR11586:SF37">
    <property type="entry name" value="TRNA-BINDING DOMAIN-CONTAINING PROTEIN"/>
    <property type="match status" value="1"/>
</dbReference>
<evidence type="ECO:0000313" key="6">
    <source>
        <dbReference type="Proteomes" id="UP000695562"/>
    </source>
</evidence>
<dbReference type="GO" id="GO:0006431">
    <property type="term" value="P:methionyl-tRNA aminoacylation"/>
    <property type="evidence" value="ECO:0007669"/>
    <property type="project" value="InterPro"/>
</dbReference>
<evidence type="ECO:0000313" key="5">
    <source>
        <dbReference type="EMBL" id="KAF2075283.1"/>
    </source>
</evidence>
<dbReference type="Pfam" id="PF01588">
    <property type="entry name" value="tRNA_bind"/>
    <property type="match status" value="1"/>
</dbReference>
<protein>
    <recommendedName>
        <fullName evidence="4">tRNA-binding domain-containing protein</fullName>
    </recommendedName>
</protein>
<organism evidence="5 6">
    <name type="scientific">Polysphondylium violaceum</name>
    <dbReference type="NCBI Taxonomy" id="133409"/>
    <lineage>
        <taxon>Eukaryota</taxon>
        <taxon>Amoebozoa</taxon>
        <taxon>Evosea</taxon>
        <taxon>Eumycetozoa</taxon>
        <taxon>Dictyostelia</taxon>
        <taxon>Dictyosteliales</taxon>
        <taxon>Dictyosteliaceae</taxon>
        <taxon>Polysphondylium</taxon>
    </lineage>
</organism>
<sequence>MINNLLKSSSTLLTRSLQGTTSRYYGAACCGGKKPIIPAAPSEIELDDFLKIDLRVAKVIQAEHVDGAKKLLKLTLDVGIKQTPPAPTPSEPLPSSESTSTVVEATTEATTNATATTTEPIRDIRTVFSGIKAYYSPEQLTGKNVIYISNLKPRTMKFGVSQGMVLCASDEKGEKVLYTTTDDGSVPGMKVT</sequence>
<dbReference type="EMBL" id="AJWJ01000106">
    <property type="protein sequence ID" value="KAF2075283.1"/>
    <property type="molecule type" value="Genomic_DNA"/>
</dbReference>
<keyword evidence="2 3" id="KW-0694">RNA-binding</keyword>
<dbReference type="OrthoDB" id="19141at2759"/>
<dbReference type="InterPro" id="IPR002547">
    <property type="entry name" value="tRNA-bd_dom"/>
</dbReference>
<evidence type="ECO:0000256" key="2">
    <source>
        <dbReference type="ARBA" id="ARBA00022884"/>
    </source>
</evidence>
<dbReference type="GO" id="GO:0004825">
    <property type="term" value="F:methionine-tRNA ligase activity"/>
    <property type="evidence" value="ECO:0007669"/>
    <property type="project" value="InterPro"/>
</dbReference>